<evidence type="ECO:0000256" key="3">
    <source>
        <dbReference type="ARBA" id="ARBA00022490"/>
    </source>
</evidence>
<dbReference type="PROSITE" id="PS50861">
    <property type="entry name" value="AA_TRNA_LIGASE_II_GLYAB"/>
    <property type="match status" value="1"/>
</dbReference>
<keyword evidence="8 10" id="KW-0030">Aminoacyl-tRNA synthetase</keyword>
<gene>
    <name evidence="10" type="primary">glyS</name>
    <name evidence="13" type="ORF">AmaxDRAFT_1644</name>
</gene>
<dbReference type="GO" id="GO:0005524">
    <property type="term" value="F:ATP binding"/>
    <property type="evidence" value="ECO:0007669"/>
    <property type="project" value="UniProtKB-UniRule"/>
</dbReference>
<evidence type="ECO:0000313" key="13">
    <source>
        <dbReference type="EMBL" id="EDZ95672.1"/>
    </source>
</evidence>
<dbReference type="Proteomes" id="UP000004061">
    <property type="component" value="Unassembled WGS sequence"/>
</dbReference>
<evidence type="ECO:0000256" key="8">
    <source>
        <dbReference type="ARBA" id="ARBA00023146"/>
    </source>
</evidence>
<dbReference type="SUPFAM" id="SSF109604">
    <property type="entry name" value="HD-domain/PDEase-like"/>
    <property type="match status" value="1"/>
</dbReference>
<comment type="subcellular location">
    <subcellularLocation>
        <location evidence="1 10">Cytoplasm</location>
    </subcellularLocation>
</comment>
<keyword evidence="4 10" id="KW-0436">Ligase</keyword>
<sequence>MPSFLLEVGTEELPATFVEGAIAQWEAMIPASLKEQYLTCESVKVYATPRRLAVVIAGLPQQQPDREEEIKGPPASAAFKDGKPTKAAEGFAKKQNINLEDIEIRPTPKGDFVFVLKQIPGRKTSEILTELIPQWINRLEGKRFMRWGDGDIRFPRPIRWLVALLDKEILPLSIPNGSETISSDRHSQGHRVLHSNSVSIAEATDYAETLGKAFVEVDPQTRKTAIANQVKVAANSVGGEAEIPEELLNEVVNLVEWPTAVVGTFDADFLVLPPEVIKMVMVTHQRYFPVLDTHGNLKPYFITISNGDPAKAAIIASGNERVIRARLADGEFFYKTDLKKPLENYLPDLENVTFQEDLGSVRDKVNRIIANADRIGKQLEVREGELAQIKRAALLCKADLVSQMVYEFPELEGIMGEKYALAGGEPEAIAKAIVEHYLPKGASDRLPTNIISQVVALADKLDTLVSIFGLGMLPTGSSDPFALRRAANGVVNIIWSADLPLNLHELLKDLTTDFVNSHPNAMLGLIHHLEDFFLQRIRTLLQDEKAIDYDLVNAVLGDEDIEYKERALQDLLDVRDRALFLQEIRGDGTLDIIYETINRSTRLAKQGDLDTGELQPHAVINPSLFEKYSEQAFMEALEDLIPNTQAALETRNYRQLVTALAAIVPTVTQFFDGENSVLVMDSNPKVQRNRLNLLGLLRNHARVLADFGAIVKG</sequence>
<organism evidence="13 14">
    <name type="scientific">Limnospira maxima CS-328</name>
    <dbReference type="NCBI Taxonomy" id="513049"/>
    <lineage>
        <taxon>Bacteria</taxon>
        <taxon>Bacillati</taxon>
        <taxon>Cyanobacteriota</taxon>
        <taxon>Cyanophyceae</taxon>
        <taxon>Oscillatoriophycideae</taxon>
        <taxon>Oscillatoriales</taxon>
        <taxon>Sirenicapillariaceae</taxon>
        <taxon>Limnospira</taxon>
    </lineage>
</organism>
<dbReference type="Pfam" id="PF02092">
    <property type="entry name" value="tRNA_synt_2f"/>
    <property type="match status" value="1"/>
</dbReference>
<dbReference type="NCBIfam" id="TIGR00211">
    <property type="entry name" value="glyS"/>
    <property type="match status" value="1"/>
</dbReference>
<keyword evidence="5 10" id="KW-0547">Nucleotide-binding</keyword>
<protein>
    <recommendedName>
        <fullName evidence="10">Glycine--tRNA ligase beta subunit</fullName>
        <ecNumber evidence="10">6.1.1.14</ecNumber>
    </recommendedName>
    <alternativeName>
        <fullName evidence="10">Glycyl-tRNA synthetase beta subunit</fullName>
        <shortName evidence="10">GlyRS</shortName>
    </alternativeName>
</protein>
<dbReference type="PANTHER" id="PTHR30075:SF2">
    <property type="entry name" value="GLYCINE--TRNA LIGASE, CHLOROPLASTIC_MITOCHONDRIAL 2"/>
    <property type="match status" value="1"/>
</dbReference>
<evidence type="ECO:0000313" key="14">
    <source>
        <dbReference type="Proteomes" id="UP000004061"/>
    </source>
</evidence>
<reference evidence="13 14" key="1">
    <citation type="journal article" date="2011" name="Appl. Environ. Microbiol.">
        <title>Contribution of a Sodium Ion Gradient to Energy Conservation during Fermentation in the Cyanobacterium Arthrospira (Spirulina) maxima CS-328.</title>
        <authorList>
            <person name="Carrieri D."/>
            <person name="Ananyev G."/>
            <person name="Lenz O."/>
            <person name="Bryant D.A."/>
            <person name="Dismukes G.C."/>
        </authorList>
    </citation>
    <scope>NUCLEOTIDE SEQUENCE [LARGE SCALE GENOMIC DNA]</scope>
    <source>
        <strain evidence="13 14">CS-328</strain>
    </source>
</reference>
<evidence type="ECO:0000256" key="11">
    <source>
        <dbReference type="SAM" id="MobiDB-lite"/>
    </source>
</evidence>
<dbReference type="RefSeq" id="WP_006668816.1">
    <property type="nucleotide sequence ID" value="NZ_ABYK01000009.1"/>
</dbReference>
<evidence type="ECO:0000256" key="4">
    <source>
        <dbReference type="ARBA" id="ARBA00022598"/>
    </source>
</evidence>
<dbReference type="AlphaFoldDB" id="B5VYQ2"/>
<dbReference type="GO" id="GO:0004820">
    <property type="term" value="F:glycine-tRNA ligase activity"/>
    <property type="evidence" value="ECO:0007669"/>
    <property type="project" value="UniProtKB-UniRule"/>
</dbReference>
<dbReference type="EC" id="6.1.1.14" evidence="10"/>
<dbReference type="EMBL" id="ABYK01000009">
    <property type="protein sequence ID" value="EDZ95672.1"/>
    <property type="molecule type" value="Genomic_DNA"/>
</dbReference>
<dbReference type="HAMAP" id="MF_00255">
    <property type="entry name" value="Gly_tRNA_synth_beta"/>
    <property type="match status" value="1"/>
</dbReference>
<keyword evidence="3 10" id="KW-0963">Cytoplasm</keyword>
<comment type="caution">
    <text evidence="13">The sequence shown here is derived from an EMBL/GenBank/DDBJ whole genome shotgun (WGS) entry which is preliminary data.</text>
</comment>
<comment type="similarity">
    <text evidence="2 10">Belongs to the class-II aminoacyl-tRNA synthetase family.</text>
</comment>
<dbReference type="InterPro" id="IPR008909">
    <property type="entry name" value="DALR_anticod-bd"/>
</dbReference>
<evidence type="ECO:0000256" key="1">
    <source>
        <dbReference type="ARBA" id="ARBA00004496"/>
    </source>
</evidence>
<feature type="domain" description="DALR anticodon binding" evidence="12">
    <location>
        <begin position="615"/>
        <end position="699"/>
    </location>
</feature>
<keyword evidence="7 10" id="KW-0648">Protein biosynthesis</keyword>
<evidence type="ECO:0000256" key="5">
    <source>
        <dbReference type="ARBA" id="ARBA00022741"/>
    </source>
</evidence>
<dbReference type="GO" id="GO:0006426">
    <property type="term" value="P:glycyl-tRNA aminoacylation"/>
    <property type="evidence" value="ECO:0007669"/>
    <property type="project" value="UniProtKB-UniRule"/>
</dbReference>
<evidence type="ECO:0000256" key="6">
    <source>
        <dbReference type="ARBA" id="ARBA00022840"/>
    </source>
</evidence>
<evidence type="ECO:0000256" key="9">
    <source>
        <dbReference type="ARBA" id="ARBA00047937"/>
    </source>
</evidence>
<accession>B5VYQ2</accession>
<dbReference type="PRINTS" id="PR01045">
    <property type="entry name" value="TRNASYNTHGB"/>
</dbReference>
<dbReference type="GO" id="GO:0006420">
    <property type="term" value="P:arginyl-tRNA aminoacylation"/>
    <property type="evidence" value="ECO:0007669"/>
    <property type="project" value="InterPro"/>
</dbReference>
<name>B5VYQ2_LIMMA</name>
<proteinExistence type="inferred from homology"/>
<evidence type="ECO:0000256" key="2">
    <source>
        <dbReference type="ARBA" id="ARBA00008226"/>
    </source>
</evidence>
<dbReference type="GO" id="GO:0004814">
    <property type="term" value="F:arginine-tRNA ligase activity"/>
    <property type="evidence" value="ECO:0007669"/>
    <property type="project" value="InterPro"/>
</dbReference>
<evidence type="ECO:0000259" key="12">
    <source>
        <dbReference type="Pfam" id="PF05746"/>
    </source>
</evidence>
<evidence type="ECO:0000256" key="7">
    <source>
        <dbReference type="ARBA" id="ARBA00022917"/>
    </source>
</evidence>
<feature type="region of interest" description="Disordered" evidence="11">
    <location>
        <begin position="63"/>
        <end position="85"/>
    </location>
</feature>
<dbReference type="Pfam" id="PF05746">
    <property type="entry name" value="DALR_1"/>
    <property type="match status" value="1"/>
</dbReference>
<dbReference type="GO" id="GO:0005829">
    <property type="term" value="C:cytosol"/>
    <property type="evidence" value="ECO:0007669"/>
    <property type="project" value="TreeGrafter"/>
</dbReference>
<comment type="subunit">
    <text evidence="10">Tetramer of two alpha and two beta subunits.</text>
</comment>
<dbReference type="PANTHER" id="PTHR30075">
    <property type="entry name" value="GLYCYL-TRNA SYNTHETASE"/>
    <property type="match status" value="1"/>
</dbReference>
<comment type="catalytic activity">
    <reaction evidence="9 10">
        <text>tRNA(Gly) + glycine + ATP = glycyl-tRNA(Gly) + AMP + diphosphate</text>
        <dbReference type="Rhea" id="RHEA:16013"/>
        <dbReference type="Rhea" id="RHEA-COMP:9664"/>
        <dbReference type="Rhea" id="RHEA-COMP:9683"/>
        <dbReference type="ChEBI" id="CHEBI:30616"/>
        <dbReference type="ChEBI" id="CHEBI:33019"/>
        <dbReference type="ChEBI" id="CHEBI:57305"/>
        <dbReference type="ChEBI" id="CHEBI:78442"/>
        <dbReference type="ChEBI" id="CHEBI:78522"/>
        <dbReference type="ChEBI" id="CHEBI:456215"/>
        <dbReference type="EC" id="6.1.1.14"/>
    </reaction>
</comment>
<dbReference type="InterPro" id="IPR015944">
    <property type="entry name" value="Gly-tRNA-synth_bsu"/>
</dbReference>
<keyword evidence="6 10" id="KW-0067">ATP-binding</keyword>
<dbReference type="InterPro" id="IPR006194">
    <property type="entry name" value="Gly-tRNA-synth_heterodimer"/>
</dbReference>
<keyword evidence="14" id="KW-1185">Reference proteome</keyword>
<evidence type="ECO:0000256" key="10">
    <source>
        <dbReference type="HAMAP-Rule" id="MF_00255"/>
    </source>
</evidence>